<keyword evidence="3" id="KW-1185">Reference proteome</keyword>
<feature type="compositionally biased region" description="Basic and acidic residues" evidence="1">
    <location>
        <begin position="224"/>
        <end position="234"/>
    </location>
</feature>
<dbReference type="EMBL" id="JAODUP010000416">
    <property type="protein sequence ID" value="KAK2150239.1"/>
    <property type="molecule type" value="Genomic_DNA"/>
</dbReference>
<evidence type="ECO:0000313" key="2">
    <source>
        <dbReference type="EMBL" id="KAK2150239.1"/>
    </source>
</evidence>
<feature type="region of interest" description="Disordered" evidence="1">
    <location>
        <begin position="205"/>
        <end position="234"/>
    </location>
</feature>
<feature type="compositionally biased region" description="Polar residues" evidence="1">
    <location>
        <begin position="150"/>
        <end position="160"/>
    </location>
</feature>
<feature type="compositionally biased region" description="Polar residues" evidence="1">
    <location>
        <begin position="482"/>
        <end position="513"/>
    </location>
</feature>
<feature type="region of interest" description="Disordered" evidence="1">
    <location>
        <begin position="694"/>
        <end position="850"/>
    </location>
</feature>
<organism evidence="2 3">
    <name type="scientific">Paralvinella palmiformis</name>
    <dbReference type="NCBI Taxonomy" id="53620"/>
    <lineage>
        <taxon>Eukaryota</taxon>
        <taxon>Metazoa</taxon>
        <taxon>Spiralia</taxon>
        <taxon>Lophotrochozoa</taxon>
        <taxon>Annelida</taxon>
        <taxon>Polychaeta</taxon>
        <taxon>Sedentaria</taxon>
        <taxon>Canalipalpata</taxon>
        <taxon>Terebellida</taxon>
        <taxon>Terebelliformia</taxon>
        <taxon>Alvinellidae</taxon>
        <taxon>Paralvinella</taxon>
    </lineage>
</organism>
<sequence length="973" mass="105655">MDPGLVLTDWPGYDLDTLIAELESITFESETETESGYNSAPGSLEPSGYKCKQLDTPSGYGTSLESASICGSQREVTHRVEDAGKMEDGVTRPDEDQQKVSTKENGQDECRPSLVDGPVKDRLLDKKDQQTPGYGDSTTRRNKRRAYGSLSGTRSAPTETTRGHWIVERVTTSKDSPNQRKNGYADVTQRLRMAVKNREMLTNCRGWTTSTESSNGHLTSAQTDDSRSSRRNELGRYGNRSVECLSKRGRIDPINTLTPGQLCGGHQTTDASRSFRWHGSAMTGPATSGRRRRRWTDTLIKCDSSPEISRDNPFRDRQLVGDGRREESVVAVVEQSLNLSTTKKVGTVEKTGRLLPVKAAIVNNSLADDSSDDIEVESGEIPYMEKHSDGGVGLYPTVIRKVEGKPSSRGSGQSAMKRGVPASGRDADEGTSETVGGRVDRLRRTAGDRSDPPPGVSTGNNDRPRGDAMNKESSLAGDKIALTSSSNGSDRSVVNDETTMNGESSWLENDNQDCPGNNGNWTCDASAPTGPRVHRSSADCCSGSGFVRPHDRVKLRNAYSNLCPDSSVVSSEAKPSLDNLDEIVANCRNFKMPFDLCGSNDYEKSDCGHLTETDYNSVCGGNDTRHTQNGGVWVRDTFTDGRPVSRCAKVTFEERCKAESEIGFRNQSEKMGNSQCESSQCHIPVVVGNHLVTSQRNTSSDGGDDDDDDGTKTRQANGTSLLPSSSLSSSSSSSTSSSKKRQSSHLSDYGVISSSSVDAITGDDDDDEAPSGNVQSKLAKRMPSNDSLYDNPQTDTACDVADDEHSHKEDGTRAGRDTADRDSRLKQQRSIPKLERDTVHSSSSTGEQKLSELASLLSPDRRPSDNLSRPASICWVDPASRNNHRYVNRCYSGTPSGSYKGGSASKKSSLSSSSSHGRGATVPMTPGVRDGWTDRYHDTSSSYLIGAGKKKKKWSPWRRLCCLIPQTSELDQV</sequence>
<feature type="region of interest" description="Disordered" evidence="1">
    <location>
        <begin position="71"/>
        <end position="184"/>
    </location>
</feature>
<feature type="compositionally biased region" description="Basic and acidic residues" evidence="1">
    <location>
        <begin position="118"/>
        <end position="129"/>
    </location>
</feature>
<feature type="region of interest" description="Disordered" evidence="1">
    <location>
        <begin position="28"/>
        <end position="48"/>
    </location>
</feature>
<feature type="compositionally biased region" description="Basic and acidic residues" evidence="1">
    <location>
        <begin position="75"/>
        <end position="111"/>
    </location>
</feature>
<feature type="compositionally biased region" description="Low complexity" evidence="1">
    <location>
        <begin position="720"/>
        <end position="737"/>
    </location>
</feature>
<feature type="compositionally biased region" description="Polar residues" evidence="1">
    <location>
        <begin position="784"/>
        <end position="796"/>
    </location>
</feature>
<evidence type="ECO:0000256" key="1">
    <source>
        <dbReference type="SAM" id="MobiDB-lite"/>
    </source>
</evidence>
<comment type="caution">
    <text evidence="2">The sequence shown here is derived from an EMBL/GenBank/DDBJ whole genome shotgun (WGS) entry which is preliminary data.</text>
</comment>
<feature type="compositionally biased region" description="Low complexity" evidence="1">
    <location>
        <begin position="896"/>
        <end position="915"/>
    </location>
</feature>
<evidence type="ECO:0000313" key="3">
    <source>
        <dbReference type="Proteomes" id="UP001208570"/>
    </source>
</evidence>
<dbReference type="AlphaFoldDB" id="A0AAD9JCB4"/>
<name>A0AAD9JCB4_9ANNE</name>
<feature type="compositionally biased region" description="Basic and acidic residues" evidence="1">
    <location>
        <begin position="803"/>
        <end position="825"/>
    </location>
</feature>
<feature type="compositionally biased region" description="Basic and acidic residues" evidence="1">
    <location>
        <begin position="438"/>
        <end position="451"/>
    </location>
</feature>
<proteinExistence type="predicted"/>
<feature type="region of interest" description="Disordered" evidence="1">
    <location>
        <begin position="893"/>
        <end position="928"/>
    </location>
</feature>
<feature type="compositionally biased region" description="Polar residues" evidence="1">
    <location>
        <begin position="205"/>
        <end position="223"/>
    </location>
</feature>
<accession>A0AAD9JCB4</accession>
<reference evidence="2" key="1">
    <citation type="journal article" date="2023" name="Mol. Biol. Evol.">
        <title>Third-Generation Sequencing Reveals the Adaptive Role of the Epigenome in Three Deep-Sea Polychaetes.</title>
        <authorList>
            <person name="Perez M."/>
            <person name="Aroh O."/>
            <person name="Sun Y."/>
            <person name="Lan Y."/>
            <person name="Juniper S.K."/>
            <person name="Young C.R."/>
            <person name="Angers B."/>
            <person name="Qian P.Y."/>
        </authorList>
    </citation>
    <scope>NUCLEOTIDE SEQUENCE</scope>
    <source>
        <strain evidence="2">P08H-3</strain>
    </source>
</reference>
<protein>
    <submittedName>
        <fullName evidence="2">Uncharacterized protein</fullName>
    </submittedName>
</protein>
<dbReference type="Proteomes" id="UP001208570">
    <property type="component" value="Unassembled WGS sequence"/>
</dbReference>
<feature type="region of interest" description="Disordered" evidence="1">
    <location>
        <begin position="403"/>
        <end position="513"/>
    </location>
</feature>
<gene>
    <name evidence="2" type="ORF">LSH36_416g01005</name>
</gene>